<gene>
    <name evidence="3" type="ORF">DW794_21975</name>
    <name evidence="2" type="ORF">F2Y35_10585</name>
</gene>
<dbReference type="PANTHER" id="PTHR37841">
    <property type="entry name" value="GLR2918 PROTEIN"/>
    <property type="match status" value="1"/>
</dbReference>
<keyword evidence="1" id="KW-1133">Transmembrane helix</keyword>
<dbReference type="InterPro" id="IPR032774">
    <property type="entry name" value="WG_beta_rep"/>
</dbReference>
<evidence type="ECO:0000313" key="5">
    <source>
        <dbReference type="Proteomes" id="UP000491168"/>
    </source>
</evidence>
<protein>
    <submittedName>
        <fullName evidence="3">WG repeat-containing protein</fullName>
    </submittedName>
</protein>
<keyword evidence="1" id="KW-0812">Transmembrane</keyword>
<proteinExistence type="predicted"/>
<dbReference type="Proteomes" id="UP000284689">
    <property type="component" value="Unassembled WGS sequence"/>
</dbReference>
<dbReference type="EMBL" id="VVYF01000009">
    <property type="protein sequence ID" value="KAA5491812.1"/>
    <property type="molecule type" value="Genomic_DNA"/>
</dbReference>
<name>A0A414F329_9BACE</name>
<sequence length="630" mass="72270">MKKNERISSINSVLRDYFAKHPQSGGMILAKEFMPLFIKNGIFNKDNREGLPIRKVLRDLDTENSLDKIPYVHTERKPKTINWYFRPLLLSLVIFMGMLSSCSFKSNTDFPEVTHVAFQKEKHGKWGMVGVNGNILFENKFDKRPSYAVNGVFRIQDYDTNQYLYYSATPTPKLIGTPKGYKQGGICSEGIIPVVSADERIHYLTETGETAFYLLPYQGKEFLCVSPFFTEQRAWFRLENRKCGYIDPQGNVVIEPIYDNAFPFHEGKAIVYNKEADKWLVIDPNGKELFEASSNGYQQYSYTFFENGYCLIENFLLNEKGEKAQRFPSNIYSISPFIDNVALFQDSKTGLWGQLNIEGESIGEPKYSRALGIIDDWIYVADTIANLRDEWDNQYMNVYAINSKGEIKNKIENVSCFYPLSQYAIMAENEKYYFADKKGNPIDNNSYYKISVPPFTDAPSYSPFWSSLIAPHSMSDYDAWGVVTNYIDEKKTLASIFDKLTSDGIDSLKMGQTISRIMDLYNIKQMPANGMVDLHNRDWGINQVFATYSVGILYKCKCAIVIKVEINASASPIGDNPQRLFDAIPQYLTETLGLKREDENLYRSEDACYDIVYYEGENSFFLMSKAITEK</sequence>
<dbReference type="AlphaFoldDB" id="A0A414F329"/>
<dbReference type="Pfam" id="PF14903">
    <property type="entry name" value="WG_beta_rep"/>
    <property type="match status" value="1"/>
</dbReference>
<organism evidence="3 4">
    <name type="scientific">Bacteroides caccae</name>
    <dbReference type="NCBI Taxonomy" id="47678"/>
    <lineage>
        <taxon>Bacteria</taxon>
        <taxon>Pseudomonadati</taxon>
        <taxon>Bacteroidota</taxon>
        <taxon>Bacteroidia</taxon>
        <taxon>Bacteroidales</taxon>
        <taxon>Bacteroidaceae</taxon>
        <taxon>Bacteroides</taxon>
    </lineage>
</organism>
<dbReference type="EMBL" id="QSJD01000065">
    <property type="protein sequence ID" value="RHD40611.1"/>
    <property type="molecule type" value="Genomic_DNA"/>
</dbReference>
<reference evidence="2 5" key="2">
    <citation type="journal article" date="2019" name="Nat. Med.">
        <title>A library of human gut bacterial isolates paired with longitudinal multiomics data enables mechanistic microbiome research.</title>
        <authorList>
            <person name="Poyet M."/>
            <person name="Groussin M."/>
            <person name="Gibbons S.M."/>
            <person name="Avila-Pacheco J."/>
            <person name="Jiang X."/>
            <person name="Kearney S.M."/>
            <person name="Perrotta A.R."/>
            <person name="Berdy B."/>
            <person name="Zhao S."/>
            <person name="Lieberman T.D."/>
            <person name="Swanson P.K."/>
            <person name="Smith M."/>
            <person name="Roesemann S."/>
            <person name="Alexander J.E."/>
            <person name="Rich S.A."/>
            <person name="Livny J."/>
            <person name="Vlamakis H."/>
            <person name="Clish C."/>
            <person name="Bullock K."/>
            <person name="Deik A."/>
            <person name="Scott J."/>
            <person name="Pierce K.A."/>
            <person name="Xavier R.J."/>
            <person name="Alm E.J."/>
        </authorList>
    </citation>
    <scope>NUCLEOTIDE SEQUENCE [LARGE SCALE GENOMIC DNA]</scope>
    <source>
        <strain evidence="2 5">BIOML-A21</strain>
    </source>
</reference>
<evidence type="ECO:0000313" key="3">
    <source>
        <dbReference type="EMBL" id="RHD40611.1"/>
    </source>
</evidence>
<accession>A0A414F329</accession>
<comment type="caution">
    <text evidence="3">The sequence shown here is derived from an EMBL/GenBank/DDBJ whole genome shotgun (WGS) entry which is preliminary data.</text>
</comment>
<evidence type="ECO:0000256" key="1">
    <source>
        <dbReference type="SAM" id="Phobius"/>
    </source>
</evidence>
<evidence type="ECO:0000313" key="4">
    <source>
        <dbReference type="Proteomes" id="UP000284689"/>
    </source>
</evidence>
<keyword evidence="1" id="KW-0472">Membrane</keyword>
<dbReference type="RefSeq" id="WP_118696427.1">
    <property type="nucleotide sequence ID" value="NZ_QSJD01000065.1"/>
</dbReference>
<dbReference type="PANTHER" id="PTHR37841:SF1">
    <property type="entry name" value="DUF3298 DOMAIN-CONTAINING PROTEIN"/>
    <property type="match status" value="1"/>
</dbReference>
<feature type="transmembrane region" description="Helical" evidence="1">
    <location>
        <begin position="83"/>
        <end position="101"/>
    </location>
</feature>
<reference evidence="3 4" key="1">
    <citation type="submission" date="2018-08" db="EMBL/GenBank/DDBJ databases">
        <title>A genome reference for cultivated species of the human gut microbiota.</title>
        <authorList>
            <person name="Zou Y."/>
            <person name="Xue W."/>
            <person name="Luo G."/>
        </authorList>
    </citation>
    <scope>NUCLEOTIDE SEQUENCE [LARGE SCALE GENOMIC DNA]</scope>
    <source>
        <strain evidence="3 4">AM31-16AC</strain>
    </source>
</reference>
<dbReference type="Proteomes" id="UP000491168">
    <property type="component" value="Unassembled WGS sequence"/>
</dbReference>
<evidence type="ECO:0000313" key="2">
    <source>
        <dbReference type="EMBL" id="KAA5491812.1"/>
    </source>
</evidence>